<sequence length="433" mass="47944">MHKQCVNCPGATDHTTAECPVMVEAAAPIDPIHSAMMLGMTPEPCEPIIEITRQAVTKLLDVVEFGDQLERVEKDRLVAFVKELLAQEQPELWAMHSVGPNEVHPMISKAEAEKQAASLIALCKERLPDIPITVNVIPSPYSPFEHFEILAEELTEQVASLRQAVATGSTPAPVGVMPPEIPRALLGKIVDELFGGAIEDTSAIEDVYRVIARSGMTSYSEGKYSNVLRPFFAMMEAELHANTGKGDRPAWLAMSPEQCLLEIYYHTAKLQKAVKNNDMKGVREYTADVANMSMMLADTCGWLDVVSSELANAEPAAPCNHEWTDDGQHLLVCTACGAQEDHDPRWRDMATAPRDGTLVRLLVEFTEHATEDADQAPTIGANNFENDGEDRWQFAGWCWSHDHFTQGQGEPVGWLPMLDEPRRIAPQQKEQHQ</sequence>
<comment type="caution">
    <text evidence="1">The sequence shown here is derived from an EMBL/GenBank/DDBJ whole genome shotgun (WGS) entry which is preliminary data.</text>
</comment>
<name>A0ABS3CZE7_9ALTE</name>
<dbReference type="EMBL" id="JAFKCS010000076">
    <property type="protein sequence ID" value="MBN7822488.1"/>
    <property type="molecule type" value="Genomic_DNA"/>
</dbReference>
<keyword evidence="2" id="KW-1185">Reference proteome</keyword>
<evidence type="ECO:0000313" key="2">
    <source>
        <dbReference type="Proteomes" id="UP000663992"/>
    </source>
</evidence>
<gene>
    <name evidence="1" type="ORF">J0A65_21675</name>
</gene>
<proteinExistence type="predicted"/>
<dbReference type="RefSeq" id="WP_206596409.1">
    <property type="nucleotide sequence ID" value="NZ_JAFKCS010000076.1"/>
</dbReference>
<evidence type="ECO:0000313" key="1">
    <source>
        <dbReference type="EMBL" id="MBN7822488.1"/>
    </source>
</evidence>
<reference evidence="1 2" key="1">
    <citation type="submission" date="2021-03" db="EMBL/GenBank/DDBJ databases">
        <title>novel species isolated from a fishpond in China.</title>
        <authorList>
            <person name="Lu H."/>
            <person name="Cai Z."/>
        </authorList>
    </citation>
    <scope>NUCLEOTIDE SEQUENCE [LARGE SCALE GENOMIC DNA]</scope>
    <source>
        <strain evidence="1 2">Y57</strain>
    </source>
</reference>
<organism evidence="1 2">
    <name type="scientific">Bowmanella yangjiangensis</name>
    <dbReference type="NCBI Taxonomy" id="2811230"/>
    <lineage>
        <taxon>Bacteria</taxon>
        <taxon>Pseudomonadati</taxon>
        <taxon>Pseudomonadota</taxon>
        <taxon>Gammaproteobacteria</taxon>
        <taxon>Alteromonadales</taxon>
        <taxon>Alteromonadaceae</taxon>
        <taxon>Bowmanella</taxon>
    </lineage>
</organism>
<accession>A0ABS3CZE7</accession>
<dbReference type="Proteomes" id="UP000663992">
    <property type="component" value="Unassembled WGS sequence"/>
</dbReference>
<protein>
    <submittedName>
        <fullName evidence="1">Uncharacterized protein</fullName>
    </submittedName>
</protein>